<feature type="region of interest" description="Disordered" evidence="1">
    <location>
        <begin position="84"/>
        <end position="140"/>
    </location>
</feature>
<evidence type="ECO:0000313" key="3">
    <source>
        <dbReference type="Proteomes" id="UP001066276"/>
    </source>
</evidence>
<dbReference type="Proteomes" id="UP001066276">
    <property type="component" value="Chromosome 5"/>
</dbReference>
<dbReference type="EMBL" id="JANPWB010000009">
    <property type="protein sequence ID" value="KAJ1151483.1"/>
    <property type="molecule type" value="Genomic_DNA"/>
</dbReference>
<sequence>MVGKAKGTKNTVQDRDQPLRDGSVMGTISQLEEMLHSHSAQFVKVLQAILKMKTSLESRIVAKPVEVTLLRADHRNLAEREAREREGAIMETSQLSNNPFSTLADKLSTDSDNNAGTPTPSQSSHEEEARALTPRMADDL</sequence>
<gene>
    <name evidence="2" type="ORF">NDU88_004263</name>
</gene>
<comment type="caution">
    <text evidence="2">The sequence shown here is derived from an EMBL/GenBank/DDBJ whole genome shotgun (WGS) entry which is preliminary data.</text>
</comment>
<feature type="compositionally biased region" description="Polar residues" evidence="1">
    <location>
        <begin position="91"/>
        <end position="101"/>
    </location>
</feature>
<evidence type="ECO:0000313" key="2">
    <source>
        <dbReference type="EMBL" id="KAJ1151483.1"/>
    </source>
</evidence>
<accession>A0AAV7RKH7</accession>
<organism evidence="2 3">
    <name type="scientific">Pleurodeles waltl</name>
    <name type="common">Iberian ribbed newt</name>
    <dbReference type="NCBI Taxonomy" id="8319"/>
    <lineage>
        <taxon>Eukaryota</taxon>
        <taxon>Metazoa</taxon>
        <taxon>Chordata</taxon>
        <taxon>Craniata</taxon>
        <taxon>Vertebrata</taxon>
        <taxon>Euteleostomi</taxon>
        <taxon>Amphibia</taxon>
        <taxon>Batrachia</taxon>
        <taxon>Caudata</taxon>
        <taxon>Salamandroidea</taxon>
        <taxon>Salamandridae</taxon>
        <taxon>Pleurodelinae</taxon>
        <taxon>Pleurodeles</taxon>
    </lineage>
</organism>
<keyword evidence="3" id="KW-1185">Reference proteome</keyword>
<dbReference type="AlphaFoldDB" id="A0AAV7RKH7"/>
<feature type="compositionally biased region" description="Polar residues" evidence="1">
    <location>
        <begin position="110"/>
        <end position="123"/>
    </location>
</feature>
<evidence type="ECO:0000256" key="1">
    <source>
        <dbReference type="SAM" id="MobiDB-lite"/>
    </source>
</evidence>
<feature type="region of interest" description="Disordered" evidence="1">
    <location>
        <begin position="1"/>
        <end position="22"/>
    </location>
</feature>
<protein>
    <submittedName>
        <fullName evidence="2">Uncharacterized protein</fullName>
    </submittedName>
</protein>
<name>A0AAV7RKH7_PLEWA</name>
<proteinExistence type="predicted"/>
<reference evidence="2" key="1">
    <citation type="journal article" date="2022" name="bioRxiv">
        <title>Sequencing and chromosome-scale assembly of the giantPleurodeles waltlgenome.</title>
        <authorList>
            <person name="Brown T."/>
            <person name="Elewa A."/>
            <person name="Iarovenko S."/>
            <person name="Subramanian E."/>
            <person name="Araus A.J."/>
            <person name="Petzold A."/>
            <person name="Susuki M."/>
            <person name="Suzuki K.-i.T."/>
            <person name="Hayashi T."/>
            <person name="Toyoda A."/>
            <person name="Oliveira C."/>
            <person name="Osipova E."/>
            <person name="Leigh N.D."/>
            <person name="Simon A."/>
            <person name="Yun M.H."/>
        </authorList>
    </citation>
    <scope>NUCLEOTIDE SEQUENCE</scope>
    <source>
        <strain evidence="2">20211129_DDA</strain>
        <tissue evidence="2">Liver</tissue>
    </source>
</reference>
<feature type="compositionally biased region" description="Basic and acidic residues" evidence="1">
    <location>
        <begin position="124"/>
        <end position="140"/>
    </location>
</feature>